<evidence type="ECO:0000256" key="8">
    <source>
        <dbReference type="ARBA" id="ARBA00023242"/>
    </source>
</evidence>
<keyword evidence="13" id="KW-1185">Reference proteome</keyword>
<comment type="function">
    <text evidence="9">Component of the replication protein A complex (RPA) required for DNA recombination, repair and replication. The activity of RPA is mediated by single-stranded DNA binding and protein interactions.</text>
</comment>
<keyword evidence="7" id="KW-0234">DNA repair</keyword>
<sequence length="266" mass="29620">MAADQFSGGTLMPSQFTEFSISPSKIRTPLTLIPVTVKQIIEAYSSSEDKSSITVDGVNLANVRLVGLAMNKVERDSEVSFTLDDGTGRIEMNRWANETSDTDEVASIQNGAYVKVHGHLRGFHGKRHALAFSVQSLADFNDIALHFIECIYVHLEHVRLKGGPTQLQLNISMSAPSMNEYLAPFPNQFLAHSSMNDFGNDIYNLVLGTFHEPAMLAREHGLQVDELFRRLPLPKNKIMEAINYLVDVGQIYSTVDEFHFKSANVC</sequence>
<comment type="subcellular location">
    <subcellularLocation>
        <location evidence="1">Nucleus</location>
    </subcellularLocation>
</comment>
<dbReference type="Gene3D" id="2.40.50.140">
    <property type="entry name" value="Nucleic acid-binding proteins"/>
    <property type="match status" value="1"/>
</dbReference>
<reference evidence="13 14" key="1">
    <citation type="journal article" date="2020" name="Nat. Food">
        <title>A phased Vanilla planifolia genome enables genetic improvement of flavour and production.</title>
        <authorList>
            <person name="Hasing T."/>
            <person name="Tang H."/>
            <person name="Brym M."/>
            <person name="Khazi F."/>
            <person name="Huang T."/>
            <person name="Chambers A.H."/>
        </authorList>
    </citation>
    <scope>NUCLEOTIDE SEQUENCE [LARGE SCALE GENOMIC DNA]</scope>
    <source>
        <tissue evidence="11">Leaf</tissue>
    </source>
</reference>
<dbReference type="Gene3D" id="1.10.10.10">
    <property type="entry name" value="Winged helix-like DNA-binding domain superfamily/Winged helix DNA-binding domain"/>
    <property type="match status" value="1"/>
</dbReference>
<evidence type="ECO:0000313" key="11">
    <source>
        <dbReference type="EMBL" id="KAG0466986.1"/>
    </source>
</evidence>
<keyword evidence="8" id="KW-0539">Nucleus</keyword>
<dbReference type="Proteomes" id="UP000636800">
    <property type="component" value="Unassembled WGS sequence"/>
</dbReference>
<gene>
    <name evidence="12" type="ORF">HPP92_017991</name>
    <name evidence="11" type="ORF">HPP92_018566</name>
</gene>
<keyword evidence="3" id="KW-0235">DNA replication</keyword>
<dbReference type="GO" id="GO:0005662">
    <property type="term" value="C:DNA replication factor A complex"/>
    <property type="evidence" value="ECO:0007669"/>
    <property type="project" value="TreeGrafter"/>
</dbReference>
<evidence type="ECO:0000256" key="4">
    <source>
        <dbReference type="ARBA" id="ARBA00022763"/>
    </source>
</evidence>
<dbReference type="Proteomes" id="UP000639772">
    <property type="component" value="Chromosome 9"/>
</dbReference>
<comment type="similarity">
    <text evidence="2">Belongs to the replication factor A protein 2 family.</text>
</comment>
<dbReference type="PIRSF" id="PIRSF036949">
    <property type="entry name" value="RPA32"/>
    <property type="match status" value="1"/>
</dbReference>
<dbReference type="InterPro" id="IPR036388">
    <property type="entry name" value="WH-like_DNA-bd_sf"/>
</dbReference>
<evidence type="ECO:0000256" key="9">
    <source>
        <dbReference type="ARBA" id="ARBA00056440"/>
    </source>
</evidence>
<dbReference type="InterPro" id="IPR036390">
    <property type="entry name" value="WH_DNA-bd_sf"/>
</dbReference>
<dbReference type="InterPro" id="IPR014892">
    <property type="entry name" value="RPA_C"/>
</dbReference>
<protein>
    <recommendedName>
        <fullName evidence="10">Replication protein A C-terminal domain-containing protein</fullName>
    </recommendedName>
</protein>
<evidence type="ECO:0000256" key="5">
    <source>
        <dbReference type="ARBA" id="ARBA00023125"/>
    </source>
</evidence>
<keyword evidence="4" id="KW-0227">DNA damage</keyword>
<dbReference type="GO" id="GO:0006289">
    <property type="term" value="P:nucleotide-excision repair"/>
    <property type="evidence" value="ECO:0007669"/>
    <property type="project" value="TreeGrafter"/>
</dbReference>
<dbReference type="GO" id="GO:0006260">
    <property type="term" value="P:DNA replication"/>
    <property type="evidence" value="ECO:0007669"/>
    <property type="project" value="UniProtKB-KW"/>
</dbReference>
<dbReference type="EMBL" id="JADCNM010000009">
    <property type="protein sequence ID" value="KAG0468663.1"/>
    <property type="molecule type" value="Genomic_DNA"/>
</dbReference>
<dbReference type="GO" id="GO:0003697">
    <property type="term" value="F:single-stranded DNA binding"/>
    <property type="evidence" value="ECO:0007669"/>
    <property type="project" value="TreeGrafter"/>
</dbReference>
<evidence type="ECO:0000256" key="3">
    <source>
        <dbReference type="ARBA" id="ARBA00022705"/>
    </source>
</evidence>
<evidence type="ECO:0000256" key="7">
    <source>
        <dbReference type="ARBA" id="ARBA00023204"/>
    </source>
</evidence>
<evidence type="ECO:0000259" key="10">
    <source>
        <dbReference type="Pfam" id="PF08784"/>
    </source>
</evidence>
<dbReference type="FunFam" id="2.40.50.140:FF:000184">
    <property type="entry name" value="replication protein A 32 kDa subunit A-like"/>
    <property type="match status" value="1"/>
</dbReference>
<dbReference type="PANTHER" id="PTHR13989">
    <property type="entry name" value="REPLICATION PROTEIN A-RELATED"/>
    <property type="match status" value="1"/>
</dbReference>
<dbReference type="EMBL" id="JADCNL010000009">
    <property type="protein sequence ID" value="KAG0466986.1"/>
    <property type="molecule type" value="Genomic_DNA"/>
</dbReference>
<organism evidence="11 13">
    <name type="scientific">Vanilla planifolia</name>
    <name type="common">Vanilla</name>
    <dbReference type="NCBI Taxonomy" id="51239"/>
    <lineage>
        <taxon>Eukaryota</taxon>
        <taxon>Viridiplantae</taxon>
        <taxon>Streptophyta</taxon>
        <taxon>Embryophyta</taxon>
        <taxon>Tracheophyta</taxon>
        <taxon>Spermatophyta</taxon>
        <taxon>Magnoliopsida</taxon>
        <taxon>Liliopsida</taxon>
        <taxon>Asparagales</taxon>
        <taxon>Orchidaceae</taxon>
        <taxon>Vanilloideae</taxon>
        <taxon>Vanilleae</taxon>
        <taxon>Vanilla</taxon>
    </lineage>
</organism>
<accession>A0A835Q5Z1</accession>
<evidence type="ECO:0000256" key="6">
    <source>
        <dbReference type="ARBA" id="ARBA00023172"/>
    </source>
</evidence>
<dbReference type="FunFam" id="1.10.10.10:FF:000168">
    <property type="entry name" value="Replication protein A 32 kDa subunit"/>
    <property type="match status" value="1"/>
</dbReference>
<dbReference type="PANTHER" id="PTHR13989:SF16">
    <property type="entry name" value="REPLICATION PROTEIN A2"/>
    <property type="match status" value="1"/>
</dbReference>
<dbReference type="InterPro" id="IPR040260">
    <property type="entry name" value="RFA2-like"/>
</dbReference>
<name>A0A835Q5Z1_VANPL</name>
<dbReference type="AlphaFoldDB" id="A0A835Q5Z1"/>
<keyword evidence="5" id="KW-0238">DNA-binding</keyword>
<dbReference type="InterPro" id="IPR012340">
    <property type="entry name" value="NA-bd_OB-fold"/>
</dbReference>
<evidence type="ECO:0000313" key="14">
    <source>
        <dbReference type="Proteomes" id="UP000639772"/>
    </source>
</evidence>
<dbReference type="SUPFAM" id="SSF46785">
    <property type="entry name" value="Winged helix' DNA-binding domain"/>
    <property type="match status" value="1"/>
</dbReference>
<dbReference type="GO" id="GO:0000781">
    <property type="term" value="C:chromosome, telomeric region"/>
    <property type="evidence" value="ECO:0007669"/>
    <property type="project" value="TreeGrafter"/>
</dbReference>
<evidence type="ECO:0000256" key="2">
    <source>
        <dbReference type="ARBA" id="ARBA00007815"/>
    </source>
</evidence>
<dbReference type="SUPFAM" id="SSF50249">
    <property type="entry name" value="Nucleic acid-binding proteins"/>
    <property type="match status" value="1"/>
</dbReference>
<dbReference type="CDD" id="cd04478">
    <property type="entry name" value="RPA2_DBD_D"/>
    <property type="match status" value="1"/>
</dbReference>
<dbReference type="InterPro" id="IPR014646">
    <property type="entry name" value="Rfa2/RPA32"/>
</dbReference>
<dbReference type="GO" id="GO:0035861">
    <property type="term" value="C:site of double-strand break"/>
    <property type="evidence" value="ECO:0007669"/>
    <property type="project" value="TreeGrafter"/>
</dbReference>
<evidence type="ECO:0000313" key="13">
    <source>
        <dbReference type="Proteomes" id="UP000636800"/>
    </source>
</evidence>
<evidence type="ECO:0000313" key="12">
    <source>
        <dbReference type="EMBL" id="KAG0468663.1"/>
    </source>
</evidence>
<feature type="domain" description="Replication protein A C-terminal" evidence="10">
    <location>
        <begin position="154"/>
        <end position="257"/>
    </location>
</feature>
<comment type="caution">
    <text evidence="11">The sequence shown here is derived from an EMBL/GenBank/DDBJ whole genome shotgun (WGS) entry which is preliminary data.</text>
</comment>
<proteinExistence type="inferred from homology"/>
<evidence type="ECO:0000256" key="1">
    <source>
        <dbReference type="ARBA" id="ARBA00004123"/>
    </source>
</evidence>
<dbReference type="GO" id="GO:0000724">
    <property type="term" value="P:double-strand break repair via homologous recombination"/>
    <property type="evidence" value="ECO:0007669"/>
    <property type="project" value="TreeGrafter"/>
</dbReference>
<dbReference type="Pfam" id="PF08784">
    <property type="entry name" value="RPA_C"/>
    <property type="match status" value="1"/>
</dbReference>
<dbReference type="OrthoDB" id="25571at2759"/>
<keyword evidence="6" id="KW-0233">DNA recombination</keyword>